<protein>
    <recommendedName>
        <fullName evidence="1">DUF7026 domain-containing protein</fullName>
    </recommendedName>
</protein>
<gene>
    <name evidence="2" type="ORF">CFOL_v3_08619</name>
</gene>
<evidence type="ECO:0000259" key="1">
    <source>
        <dbReference type="Pfam" id="PF22950"/>
    </source>
</evidence>
<dbReference type="FunCoup" id="A0A1Q3BB90">
    <property type="interactions" value="307"/>
</dbReference>
<name>A0A1Q3BB90_CEPFO</name>
<sequence>MALRIHLFSTDPLPQPLKLQTCPLPYPSTTITNTNFFTTKTQIIQTQISCRNNILSDAVLASDLATEVARMNTQLVQREEAMKKSRELLFTEFCHYLALEQEEVKRKWKGMDEEEKWVLVKGFVSEWGVGFHPLSARSVKEMVDEYLHENKLSPPTSFLFPGLKSIMGFSQNKE</sequence>
<dbReference type="EMBL" id="BDDD01000387">
    <property type="protein sequence ID" value="GAV65104.1"/>
    <property type="molecule type" value="Genomic_DNA"/>
</dbReference>
<keyword evidence="3" id="KW-1185">Reference proteome</keyword>
<comment type="caution">
    <text evidence="2">The sequence shown here is derived from an EMBL/GenBank/DDBJ whole genome shotgun (WGS) entry which is preliminary data.</text>
</comment>
<dbReference type="Pfam" id="PF22950">
    <property type="entry name" value="DUF7026"/>
    <property type="match status" value="1"/>
</dbReference>
<organism evidence="2 3">
    <name type="scientific">Cephalotus follicularis</name>
    <name type="common">Albany pitcher plant</name>
    <dbReference type="NCBI Taxonomy" id="3775"/>
    <lineage>
        <taxon>Eukaryota</taxon>
        <taxon>Viridiplantae</taxon>
        <taxon>Streptophyta</taxon>
        <taxon>Embryophyta</taxon>
        <taxon>Tracheophyta</taxon>
        <taxon>Spermatophyta</taxon>
        <taxon>Magnoliopsida</taxon>
        <taxon>eudicotyledons</taxon>
        <taxon>Gunneridae</taxon>
        <taxon>Pentapetalae</taxon>
        <taxon>rosids</taxon>
        <taxon>fabids</taxon>
        <taxon>Oxalidales</taxon>
        <taxon>Cephalotaceae</taxon>
        <taxon>Cephalotus</taxon>
    </lineage>
</organism>
<reference evidence="3" key="1">
    <citation type="submission" date="2016-04" db="EMBL/GenBank/DDBJ databases">
        <title>Cephalotus genome sequencing.</title>
        <authorList>
            <person name="Fukushima K."/>
            <person name="Hasebe M."/>
            <person name="Fang X."/>
        </authorList>
    </citation>
    <scope>NUCLEOTIDE SEQUENCE [LARGE SCALE GENOMIC DNA]</scope>
    <source>
        <strain evidence="3">cv. St1</strain>
    </source>
</reference>
<proteinExistence type="predicted"/>
<evidence type="ECO:0000313" key="2">
    <source>
        <dbReference type="EMBL" id="GAV65104.1"/>
    </source>
</evidence>
<evidence type="ECO:0000313" key="3">
    <source>
        <dbReference type="Proteomes" id="UP000187406"/>
    </source>
</evidence>
<dbReference type="OrthoDB" id="1920063at2759"/>
<accession>A0A1Q3BB90</accession>
<dbReference type="AlphaFoldDB" id="A0A1Q3BB90"/>
<dbReference type="InterPro" id="IPR054290">
    <property type="entry name" value="DUF7026"/>
</dbReference>
<dbReference type="Proteomes" id="UP000187406">
    <property type="component" value="Unassembled WGS sequence"/>
</dbReference>
<feature type="domain" description="DUF7026" evidence="1">
    <location>
        <begin position="78"/>
        <end position="127"/>
    </location>
</feature>
<dbReference type="InParanoid" id="A0A1Q3BB90"/>